<gene>
    <name evidence="5" type="ORF">LC_TR15348_c0_g1_i1_g.52019</name>
</gene>
<protein>
    <submittedName>
        <fullName evidence="5">GDSL esterase/lipase</fullName>
    </submittedName>
</protein>
<proteinExistence type="inferred from homology"/>
<keyword evidence="3" id="KW-0443">Lipid metabolism</keyword>
<dbReference type="PANTHER" id="PTHR14209">
    <property type="entry name" value="ISOAMYL ACETATE-HYDROLYZING ESTERASE 1"/>
    <property type="match status" value="1"/>
</dbReference>
<dbReference type="AlphaFoldDB" id="A0A1J3F457"/>
<dbReference type="InterPro" id="IPR045136">
    <property type="entry name" value="Iah1-like"/>
</dbReference>
<keyword evidence="2" id="KW-0378">Hydrolase</keyword>
<organism evidence="5">
    <name type="scientific">Noccaea caerulescens</name>
    <name type="common">Alpine penny-cress</name>
    <name type="synonym">Thlaspi caerulescens</name>
    <dbReference type="NCBI Taxonomy" id="107243"/>
    <lineage>
        <taxon>Eukaryota</taxon>
        <taxon>Viridiplantae</taxon>
        <taxon>Streptophyta</taxon>
        <taxon>Embryophyta</taxon>
        <taxon>Tracheophyta</taxon>
        <taxon>Spermatophyta</taxon>
        <taxon>Magnoliopsida</taxon>
        <taxon>eudicotyledons</taxon>
        <taxon>Gunneridae</taxon>
        <taxon>Pentapetalae</taxon>
        <taxon>rosids</taxon>
        <taxon>malvids</taxon>
        <taxon>Brassicales</taxon>
        <taxon>Brassicaceae</taxon>
        <taxon>Coluteocarpeae</taxon>
        <taxon>Noccaea</taxon>
    </lineage>
</organism>
<accession>A0A1J3F457</accession>
<evidence type="ECO:0000313" key="5">
    <source>
        <dbReference type="EMBL" id="JAU37272.1"/>
    </source>
</evidence>
<dbReference type="GO" id="GO:0016787">
    <property type="term" value="F:hydrolase activity"/>
    <property type="evidence" value="ECO:0007669"/>
    <property type="project" value="UniProtKB-KW"/>
</dbReference>
<dbReference type="SUPFAM" id="SSF52266">
    <property type="entry name" value="SGNH hydrolase"/>
    <property type="match status" value="1"/>
</dbReference>
<dbReference type="InterPro" id="IPR013830">
    <property type="entry name" value="SGNH_hydro"/>
</dbReference>
<dbReference type="InterPro" id="IPR036514">
    <property type="entry name" value="SGNH_hydro_sf"/>
</dbReference>
<dbReference type="CDD" id="cd01838">
    <property type="entry name" value="Isoamyl_acetate_hydrolase_like"/>
    <property type="match status" value="1"/>
</dbReference>
<dbReference type="PANTHER" id="PTHR14209:SF37">
    <property type="entry name" value="SGNH HYDROLASE-TYPE ESTERASE DOMAIN-CONTAINING PROTEIN"/>
    <property type="match status" value="1"/>
</dbReference>
<evidence type="ECO:0000256" key="3">
    <source>
        <dbReference type="ARBA" id="ARBA00022963"/>
    </source>
</evidence>
<evidence type="ECO:0000259" key="4">
    <source>
        <dbReference type="Pfam" id="PF13472"/>
    </source>
</evidence>
<dbReference type="Pfam" id="PF13472">
    <property type="entry name" value="Lipase_GDSL_2"/>
    <property type="match status" value="1"/>
</dbReference>
<dbReference type="FunFam" id="3.40.50.1110:FF:000002">
    <property type="entry name" value="isoamyl acetate-hydrolyzing esterase 1 homolog"/>
    <property type="match status" value="1"/>
</dbReference>
<name>A0A1J3F457_NOCCA</name>
<keyword evidence="3" id="KW-0442">Lipid degradation</keyword>
<comment type="similarity">
    <text evidence="1">Belongs to the 'GDSL' lipolytic enzyme family.</text>
</comment>
<evidence type="ECO:0000256" key="1">
    <source>
        <dbReference type="ARBA" id="ARBA00008668"/>
    </source>
</evidence>
<evidence type="ECO:0000256" key="2">
    <source>
        <dbReference type="ARBA" id="ARBA00022801"/>
    </source>
</evidence>
<dbReference type="EMBL" id="GEVK01015560">
    <property type="protein sequence ID" value="JAU37272.1"/>
    <property type="molecule type" value="Transcribed_RNA"/>
</dbReference>
<dbReference type="Gene3D" id="3.40.50.1110">
    <property type="entry name" value="SGNH hydrolase"/>
    <property type="match status" value="1"/>
</dbReference>
<reference evidence="5" key="1">
    <citation type="submission" date="2016-07" db="EMBL/GenBank/DDBJ databases">
        <title>De novo transcriptome assembly of four accessions of the metal hyperaccumulator plant Noccaea caerulescens.</title>
        <authorList>
            <person name="Blande D."/>
            <person name="Halimaa P."/>
            <person name="Tervahauta A.I."/>
            <person name="Aarts M.G."/>
            <person name="Karenlampi S.O."/>
        </authorList>
    </citation>
    <scope>NUCLEOTIDE SEQUENCE</scope>
</reference>
<sequence length="255" mass="28367">MVGPGRPQIVLFGSSIVQYSFADGGWGATLADIYSRTADVILRGYSGWNSRFALKVLDQVFPKDAVLQPLLVIVYFGGNDSTYPHPSGQGQHVPLSEFTENMRKIGEHLLSLSDKTHVLFLTPPPVNEKQIQAVCGVTISGRSNERCRPYAEALLNLCREINVKGIDLMTVIQQEDDYLNTCFTDGVHLTAKASEIVLKEIVKVLSEPDWKPSLHWKSLPVEFPFDFGIANSISLCDQELTRNKHLELAPDTVRL</sequence>
<feature type="domain" description="SGNH hydrolase-type esterase" evidence="4">
    <location>
        <begin position="11"/>
        <end position="193"/>
    </location>
</feature>
<dbReference type="GO" id="GO:0016042">
    <property type="term" value="P:lipid catabolic process"/>
    <property type="evidence" value="ECO:0007669"/>
    <property type="project" value="UniProtKB-KW"/>
</dbReference>